<evidence type="ECO:0000256" key="2">
    <source>
        <dbReference type="ARBA" id="ARBA00022692"/>
    </source>
</evidence>
<evidence type="ECO:0000256" key="3">
    <source>
        <dbReference type="ARBA" id="ARBA00022989"/>
    </source>
</evidence>
<name>A0A426DIH1_9FIRM</name>
<dbReference type="AlphaFoldDB" id="A0A426DIH1"/>
<dbReference type="InterPro" id="IPR007267">
    <property type="entry name" value="GtrA_DPMS_TM"/>
</dbReference>
<proteinExistence type="predicted"/>
<evidence type="ECO:0000256" key="4">
    <source>
        <dbReference type="ARBA" id="ARBA00023136"/>
    </source>
</evidence>
<protein>
    <recommendedName>
        <fullName evidence="6">GtrA/DPMS transmembrane domain-containing protein</fullName>
    </recommendedName>
</protein>
<dbReference type="Proteomes" id="UP000274920">
    <property type="component" value="Unassembled WGS sequence"/>
</dbReference>
<feature type="transmembrane region" description="Helical" evidence="5">
    <location>
        <begin position="120"/>
        <end position="142"/>
    </location>
</feature>
<keyword evidence="2 5" id="KW-0812">Transmembrane</keyword>
<keyword evidence="3 5" id="KW-1133">Transmembrane helix</keyword>
<dbReference type="GO" id="GO:0000271">
    <property type="term" value="P:polysaccharide biosynthetic process"/>
    <property type="evidence" value="ECO:0007669"/>
    <property type="project" value="InterPro"/>
</dbReference>
<comment type="caution">
    <text evidence="7">The sequence shown here is derived from an EMBL/GenBank/DDBJ whole genome shotgun (WGS) entry which is preliminary data.</text>
</comment>
<gene>
    <name evidence="7" type="ORF">EBB54_14710</name>
</gene>
<dbReference type="GO" id="GO:0016020">
    <property type="term" value="C:membrane"/>
    <property type="evidence" value="ECO:0007669"/>
    <property type="project" value="UniProtKB-SubCell"/>
</dbReference>
<comment type="subcellular location">
    <subcellularLocation>
        <location evidence="1">Membrane</location>
        <topology evidence="1">Multi-pass membrane protein</topology>
    </subcellularLocation>
</comment>
<feature type="transmembrane region" description="Helical" evidence="5">
    <location>
        <begin position="80"/>
        <end position="99"/>
    </location>
</feature>
<evidence type="ECO:0000259" key="6">
    <source>
        <dbReference type="Pfam" id="PF04138"/>
    </source>
</evidence>
<evidence type="ECO:0000256" key="5">
    <source>
        <dbReference type="SAM" id="Phobius"/>
    </source>
</evidence>
<accession>A0A426DIH1</accession>
<dbReference type="Pfam" id="PF04138">
    <property type="entry name" value="GtrA_DPMS_TM"/>
    <property type="match status" value="1"/>
</dbReference>
<dbReference type="EMBL" id="RHJS01000002">
    <property type="protein sequence ID" value="RRK32471.1"/>
    <property type="molecule type" value="Genomic_DNA"/>
</dbReference>
<feature type="domain" description="GtrA/DPMS transmembrane" evidence="6">
    <location>
        <begin position="51"/>
        <end position="171"/>
    </location>
</feature>
<reference evidence="7" key="1">
    <citation type="submission" date="2018-10" db="EMBL/GenBank/DDBJ databases">
        <title>Schaedlerella arabinophila gen. nov. sp. nov., isolated from the mouse intestinal tract and comparative analysis with the genome of the closely related altered Schaedler flora strain ASF502.</title>
        <authorList>
            <person name="Miyake S."/>
            <person name="Soh M."/>
            <person name="Seedorf H."/>
        </authorList>
    </citation>
    <scope>NUCLEOTIDE SEQUENCE [LARGE SCALE GENOMIC DNA]</scope>
    <source>
        <strain evidence="7">DSM 106076</strain>
    </source>
</reference>
<keyword evidence="8" id="KW-1185">Reference proteome</keyword>
<feature type="transmembrane region" description="Helical" evidence="5">
    <location>
        <begin position="148"/>
        <end position="165"/>
    </location>
</feature>
<evidence type="ECO:0000313" key="8">
    <source>
        <dbReference type="Proteomes" id="UP000274920"/>
    </source>
</evidence>
<feature type="transmembrane region" description="Helical" evidence="5">
    <location>
        <begin position="52"/>
        <end position="74"/>
    </location>
</feature>
<sequence length="171" mass="19834">MRMLIEAIGKYSIIEIPIDTIYDSEEKHQTHFKPIVDSFQIYRILLRPFLKFILSSSSASLIDLTVFIFFCNLLKEEYPLYYIAIATVAARAVSIVYNYGVNYKTVFNSKKSMFYSGMKYVILAVIQMSLSAIFVTLLIKITFIKMEITVKILVDIVLFFVSYHIQKTSIF</sequence>
<keyword evidence="4 5" id="KW-0472">Membrane</keyword>
<organism evidence="7 8">
    <name type="scientific">Schaedlerella arabinosiphila</name>
    <dbReference type="NCBI Taxonomy" id="2044587"/>
    <lineage>
        <taxon>Bacteria</taxon>
        <taxon>Bacillati</taxon>
        <taxon>Bacillota</taxon>
        <taxon>Clostridia</taxon>
        <taxon>Lachnospirales</taxon>
        <taxon>Lachnospiraceae</taxon>
        <taxon>Schaedlerella</taxon>
    </lineage>
</organism>
<evidence type="ECO:0000256" key="1">
    <source>
        <dbReference type="ARBA" id="ARBA00004141"/>
    </source>
</evidence>
<evidence type="ECO:0000313" key="7">
    <source>
        <dbReference type="EMBL" id="RRK32471.1"/>
    </source>
</evidence>